<dbReference type="InterPro" id="IPR013108">
    <property type="entry name" value="Amidohydro_3"/>
</dbReference>
<protein>
    <recommendedName>
        <fullName evidence="7">Dihydroorotase</fullName>
        <shortName evidence="7">DHOase</shortName>
        <ecNumber evidence="7">3.5.2.3</ecNumber>
    </recommendedName>
</protein>
<dbReference type="Gene3D" id="2.30.40.10">
    <property type="entry name" value="Urease, subunit C, domain 1"/>
    <property type="match status" value="1"/>
</dbReference>
<reference evidence="10 11" key="1">
    <citation type="submission" date="2024-06" db="EMBL/GenBank/DDBJ databases">
        <title>Genomic Encyclopedia of Type Strains, Phase IV (KMG-IV): sequencing the most valuable type-strain genomes for metagenomic binning, comparative biology and taxonomic classification.</title>
        <authorList>
            <person name="Goeker M."/>
        </authorList>
    </citation>
    <scope>NUCLEOTIDE SEQUENCE [LARGE SCALE GENOMIC DNA]</scope>
    <source>
        <strain evidence="10 11">DSM 28303</strain>
    </source>
</reference>
<comment type="pathway">
    <text evidence="7">Pyrimidine metabolism; UMP biosynthesis via de novo pathway; (S)-dihydroorotate from bicarbonate: step 3/3.</text>
</comment>
<feature type="domain" description="Amidohydrolase 3" evidence="8">
    <location>
        <begin position="322"/>
        <end position="417"/>
    </location>
</feature>
<evidence type="ECO:0000256" key="5">
    <source>
        <dbReference type="ARBA" id="ARBA00022833"/>
    </source>
</evidence>
<dbReference type="InterPro" id="IPR011059">
    <property type="entry name" value="Metal-dep_hydrolase_composite"/>
</dbReference>
<evidence type="ECO:0000256" key="2">
    <source>
        <dbReference type="ARBA" id="ARBA00010286"/>
    </source>
</evidence>
<feature type="binding site" evidence="7">
    <location>
        <position position="273"/>
    </location>
    <ligand>
        <name>substrate</name>
    </ligand>
</feature>
<dbReference type="SUPFAM" id="SSF51338">
    <property type="entry name" value="Composite domain of metallo-dependent hydrolases"/>
    <property type="match status" value="1"/>
</dbReference>
<dbReference type="Pfam" id="PF07969">
    <property type="entry name" value="Amidohydro_3"/>
    <property type="match status" value="1"/>
</dbReference>
<dbReference type="PROSITE" id="PS00483">
    <property type="entry name" value="DIHYDROOROTASE_2"/>
    <property type="match status" value="1"/>
</dbReference>
<dbReference type="SUPFAM" id="SSF51556">
    <property type="entry name" value="Metallo-dependent hydrolases"/>
    <property type="match status" value="1"/>
</dbReference>
<keyword evidence="4 7" id="KW-0378">Hydrolase</keyword>
<dbReference type="EMBL" id="JBEPLO010000012">
    <property type="protein sequence ID" value="MET3558175.1"/>
    <property type="molecule type" value="Genomic_DNA"/>
</dbReference>
<sequence>MLVKNAKIFLEGHWAYRDLLLEDGLIREIAEQIDPEGHEVLDAAGHHVSPGFIDVHVHWREPGFPHKETIAQASRAAARGGFTTVMPMPNLNPVPDSLDHLQEQLDLIAQHSVIRALPYGAITKEELGAELADLTNLADRVFAFSDDGRGVQDANTMYEAMRLASQLDKPIVAHCEDNSLIRGGCMHDGKRSRELGLPGIPSICESVQIARDILLAEATGCHYHVCHVSTKESVRLVREAKANGIKVTCEVCPHHLVSDENDITHDTGLWKMNPPLRATEDRQALIAGLLDGTIDLIATDHAPHAREEKECSMTQAAFGIVGSETAFGLLYTYLVKSGLFTLEDLLALMTSRVADAFELPYGRLAVGQSADLVILETETAYTIDPDQFLSKGRNTPYGGQEVYGRVVATICQGKLVYEEDSNEHIKNKYR</sequence>
<evidence type="ECO:0000256" key="3">
    <source>
        <dbReference type="ARBA" id="ARBA00022723"/>
    </source>
</evidence>
<feature type="binding site" evidence="7">
    <location>
        <begin position="318"/>
        <end position="319"/>
    </location>
    <ligand>
        <name>substrate</name>
    </ligand>
</feature>
<dbReference type="Pfam" id="PF12890">
    <property type="entry name" value="DHOase"/>
    <property type="match status" value="1"/>
</dbReference>
<feature type="binding site" evidence="7">
    <location>
        <position position="304"/>
    </location>
    <ligand>
        <name>substrate</name>
    </ligand>
</feature>
<dbReference type="CDD" id="cd01317">
    <property type="entry name" value="DHOase_IIa"/>
    <property type="match status" value="1"/>
</dbReference>
<dbReference type="EC" id="3.5.2.3" evidence="7"/>
<accession>A0ABV2FHZ2</accession>
<feature type="binding site" evidence="7">
    <location>
        <position position="147"/>
    </location>
    <ligand>
        <name>Zn(2+)</name>
        <dbReference type="ChEBI" id="CHEBI:29105"/>
        <label>2</label>
    </ligand>
</feature>
<dbReference type="NCBIfam" id="TIGR00857">
    <property type="entry name" value="pyrC_multi"/>
    <property type="match status" value="1"/>
</dbReference>
<dbReference type="InterPro" id="IPR004722">
    <property type="entry name" value="DHOase"/>
</dbReference>
<dbReference type="Gene3D" id="3.20.20.140">
    <property type="entry name" value="Metal-dependent hydrolases"/>
    <property type="match status" value="1"/>
</dbReference>
<feature type="binding site" evidence="7">
    <location>
        <position position="147"/>
    </location>
    <ligand>
        <name>Zn(2+)</name>
        <dbReference type="ChEBI" id="CHEBI:29105"/>
        <label>1</label>
    </ligand>
</feature>
<name>A0ABV2FHZ2_9STRE</name>
<comment type="cofactor">
    <cofactor evidence="7">
        <name>Zn(2+)</name>
        <dbReference type="ChEBI" id="CHEBI:29105"/>
    </cofactor>
    <text evidence="7">Binds 2 Zn(2+) ions per subunit.</text>
</comment>
<dbReference type="InterPro" id="IPR032466">
    <property type="entry name" value="Metal_Hydrolase"/>
</dbReference>
<keyword evidence="5 7" id="KW-0862">Zinc</keyword>
<proteinExistence type="inferred from homology"/>
<evidence type="ECO:0000256" key="6">
    <source>
        <dbReference type="ARBA" id="ARBA00022975"/>
    </source>
</evidence>
<comment type="similarity">
    <text evidence="2 7">Belongs to the metallo-dependent hydrolases superfamily. DHOase family. Class I DHOase subfamily.</text>
</comment>
<keyword evidence="11" id="KW-1185">Reference proteome</keyword>
<feature type="active site" evidence="7">
    <location>
        <position position="300"/>
    </location>
</feature>
<evidence type="ECO:0000313" key="11">
    <source>
        <dbReference type="Proteomes" id="UP001549122"/>
    </source>
</evidence>
<feature type="binding site" evidence="7">
    <location>
        <position position="56"/>
    </location>
    <ligand>
        <name>Zn(2+)</name>
        <dbReference type="ChEBI" id="CHEBI:29105"/>
        <label>1</label>
    </ligand>
</feature>
<dbReference type="HAMAP" id="MF_00220_B">
    <property type="entry name" value="PyrC_classI_B"/>
    <property type="match status" value="1"/>
</dbReference>
<feature type="binding site" evidence="7">
    <location>
        <position position="58"/>
    </location>
    <ligand>
        <name>Zn(2+)</name>
        <dbReference type="ChEBI" id="CHEBI:29105"/>
        <label>1</label>
    </ligand>
</feature>
<organism evidence="10 11">
    <name type="scientific">Streptococcus rupicaprae</name>
    <dbReference type="NCBI Taxonomy" id="759619"/>
    <lineage>
        <taxon>Bacteria</taxon>
        <taxon>Bacillati</taxon>
        <taxon>Bacillota</taxon>
        <taxon>Bacilli</taxon>
        <taxon>Lactobacillales</taxon>
        <taxon>Streptococcaceae</taxon>
        <taxon>Streptococcus</taxon>
    </lineage>
</organism>
<feature type="binding site" evidence="7">
    <location>
        <position position="90"/>
    </location>
    <ligand>
        <name>substrate</name>
    </ligand>
</feature>
<feature type="binding site" evidence="7">
    <location>
        <position position="227"/>
    </location>
    <ligand>
        <name>Zn(2+)</name>
        <dbReference type="ChEBI" id="CHEBI:29105"/>
        <label>2</label>
    </ligand>
</feature>
<feature type="domain" description="Dihydroorotase catalytic" evidence="9">
    <location>
        <begin position="48"/>
        <end position="233"/>
    </location>
</feature>
<evidence type="ECO:0000259" key="9">
    <source>
        <dbReference type="Pfam" id="PF12890"/>
    </source>
</evidence>
<dbReference type="NCBIfam" id="NF006837">
    <property type="entry name" value="PRK09357.1-2"/>
    <property type="match status" value="1"/>
</dbReference>
<evidence type="ECO:0000259" key="8">
    <source>
        <dbReference type="Pfam" id="PF07969"/>
    </source>
</evidence>
<keyword evidence="3 7" id="KW-0479">Metal-binding</keyword>
<comment type="function">
    <text evidence="1 7">Catalyzes the reversible cyclization of carbamoyl aspartate to dihydroorotate.</text>
</comment>
<dbReference type="RefSeq" id="WP_354365225.1">
    <property type="nucleotide sequence ID" value="NZ_JBEPLO010000012.1"/>
</dbReference>
<feature type="binding site" evidence="7">
    <location>
        <begin position="58"/>
        <end position="60"/>
    </location>
    <ligand>
        <name>substrate</name>
    </ligand>
</feature>
<dbReference type="InterPro" id="IPR050138">
    <property type="entry name" value="DHOase/Allantoinase_Hydrolase"/>
</dbReference>
<dbReference type="InterPro" id="IPR024403">
    <property type="entry name" value="DHOase_cat"/>
</dbReference>
<dbReference type="GO" id="GO:0004151">
    <property type="term" value="F:dihydroorotase activity"/>
    <property type="evidence" value="ECO:0007669"/>
    <property type="project" value="UniProtKB-EC"/>
</dbReference>
<dbReference type="PANTHER" id="PTHR43668">
    <property type="entry name" value="ALLANTOINASE"/>
    <property type="match status" value="1"/>
</dbReference>
<dbReference type="InterPro" id="IPR002195">
    <property type="entry name" value="Dihydroorotase_CS"/>
</dbReference>
<gene>
    <name evidence="7" type="primary">pyrC</name>
    <name evidence="10" type="ORF">ABID29_001295</name>
</gene>
<dbReference type="Proteomes" id="UP001549122">
    <property type="component" value="Unassembled WGS sequence"/>
</dbReference>
<comment type="caution">
    <text evidence="10">The sequence shown here is derived from an EMBL/GenBank/DDBJ whole genome shotgun (WGS) entry which is preliminary data.</text>
</comment>
<keyword evidence="6 7" id="KW-0665">Pyrimidine biosynthesis</keyword>
<dbReference type="PANTHER" id="PTHR43668:SF2">
    <property type="entry name" value="ALLANTOINASE"/>
    <property type="match status" value="1"/>
</dbReference>
<evidence type="ECO:0000256" key="4">
    <source>
        <dbReference type="ARBA" id="ARBA00022801"/>
    </source>
</evidence>
<evidence type="ECO:0000313" key="10">
    <source>
        <dbReference type="EMBL" id="MET3558175.1"/>
    </source>
</evidence>
<comment type="catalytic activity">
    <reaction evidence="7">
        <text>(S)-dihydroorotate + H2O = N-carbamoyl-L-aspartate + H(+)</text>
        <dbReference type="Rhea" id="RHEA:24296"/>
        <dbReference type="ChEBI" id="CHEBI:15377"/>
        <dbReference type="ChEBI" id="CHEBI:15378"/>
        <dbReference type="ChEBI" id="CHEBI:30864"/>
        <dbReference type="ChEBI" id="CHEBI:32814"/>
        <dbReference type="EC" id="3.5.2.3"/>
    </reaction>
</comment>
<feature type="binding site" evidence="7">
    <location>
        <position position="300"/>
    </location>
    <ligand>
        <name>Zn(2+)</name>
        <dbReference type="ChEBI" id="CHEBI:29105"/>
        <label>1</label>
    </ligand>
</feature>
<evidence type="ECO:0000256" key="1">
    <source>
        <dbReference type="ARBA" id="ARBA00002368"/>
    </source>
</evidence>
<evidence type="ECO:0000256" key="7">
    <source>
        <dbReference type="HAMAP-Rule" id="MF_00220"/>
    </source>
</evidence>
<feature type="binding site" evidence="7">
    <location>
        <position position="174"/>
    </location>
    <ligand>
        <name>Zn(2+)</name>
        <dbReference type="ChEBI" id="CHEBI:29105"/>
        <label>2</label>
    </ligand>
</feature>